<keyword evidence="2" id="KW-1185">Reference proteome</keyword>
<gene>
    <name evidence="1" type="ORF">T190423A01A_50065</name>
</gene>
<dbReference type="EMBL" id="CAXJIO010000014">
    <property type="protein sequence ID" value="CAL2103817.1"/>
    <property type="molecule type" value="Genomic_DNA"/>
</dbReference>
<dbReference type="Proteomes" id="UP001497527">
    <property type="component" value="Unassembled WGS sequence"/>
</dbReference>
<accession>A0ABM9PE52</accession>
<reference evidence="1 2" key="1">
    <citation type="submission" date="2024-05" db="EMBL/GenBank/DDBJ databases">
        <authorList>
            <person name="Duchaud E."/>
        </authorList>
    </citation>
    <scope>NUCLEOTIDE SEQUENCE [LARGE SCALE GENOMIC DNA]</scope>
    <source>
        <strain evidence="1">Ena-SAMPLE-TAB-13-05-2024-13:56:06:370-140308</strain>
    </source>
</reference>
<organism evidence="1 2">
    <name type="scientific">Tenacibaculum polynesiense</name>
    <dbReference type="NCBI Taxonomy" id="3137857"/>
    <lineage>
        <taxon>Bacteria</taxon>
        <taxon>Pseudomonadati</taxon>
        <taxon>Bacteroidota</taxon>
        <taxon>Flavobacteriia</taxon>
        <taxon>Flavobacteriales</taxon>
        <taxon>Flavobacteriaceae</taxon>
        <taxon>Tenacibaculum</taxon>
    </lineage>
</organism>
<name>A0ABM9PE52_9FLAO</name>
<dbReference type="RefSeq" id="WP_348718237.1">
    <property type="nucleotide sequence ID" value="NZ_CAXJIO010000014.1"/>
</dbReference>
<sequence>MKKILLILMTLMFLSCYQKKHKVKQEFTEKDAYEVINKHLSTISYNYDSIVYVNPRQLKPIKLKFTKLEPDTYFSYMDSVPLRPIFTKNYWKKENLKGIDFIDWDEYCTFFCEGNSKNRKRVWKAKFNNKYIHNLAYPIYSSKKKTAVIRDYRYQPYLLCGTGLDNMFYYKKTKTGWEQIDPSY</sequence>
<protein>
    <recommendedName>
        <fullName evidence="3">Lipoprotein</fullName>
    </recommendedName>
</protein>
<proteinExistence type="predicted"/>
<evidence type="ECO:0000313" key="1">
    <source>
        <dbReference type="EMBL" id="CAL2103817.1"/>
    </source>
</evidence>
<comment type="caution">
    <text evidence="1">The sequence shown here is derived from an EMBL/GenBank/DDBJ whole genome shotgun (WGS) entry which is preliminary data.</text>
</comment>
<dbReference type="PROSITE" id="PS51257">
    <property type="entry name" value="PROKAR_LIPOPROTEIN"/>
    <property type="match status" value="1"/>
</dbReference>
<evidence type="ECO:0008006" key="3">
    <source>
        <dbReference type="Google" id="ProtNLM"/>
    </source>
</evidence>
<evidence type="ECO:0000313" key="2">
    <source>
        <dbReference type="Proteomes" id="UP001497527"/>
    </source>
</evidence>